<accession>A0AAN8PEN5</accession>
<proteinExistence type="predicted"/>
<evidence type="ECO:0000256" key="1">
    <source>
        <dbReference type="SAM" id="MobiDB-lite"/>
    </source>
</evidence>
<feature type="region of interest" description="Disordered" evidence="1">
    <location>
        <begin position="182"/>
        <end position="215"/>
    </location>
</feature>
<dbReference type="EMBL" id="JAZGQO010000010">
    <property type="protein sequence ID" value="KAK6177237.1"/>
    <property type="molecule type" value="Genomic_DNA"/>
</dbReference>
<name>A0AAN8PEN5_PATCE</name>
<keyword evidence="3" id="KW-1185">Reference proteome</keyword>
<protein>
    <submittedName>
        <fullName evidence="2">Uncharacterized protein</fullName>
    </submittedName>
</protein>
<comment type="caution">
    <text evidence="2">The sequence shown here is derived from an EMBL/GenBank/DDBJ whole genome shotgun (WGS) entry which is preliminary data.</text>
</comment>
<organism evidence="2 3">
    <name type="scientific">Patella caerulea</name>
    <name type="common">Rayed Mediterranean limpet</name>
    <dbReference type="NCBI Taxonomy" id="87958"/>
    <lineage>
        <taxon>Eukaryota</taxon>
        <taxon>Metazoa</taxon>
        <taxon>Spiralia</taxon>
        <taxon>Lophotrochozoa</taxon>
        <taxon>Mollusca</taxon>
        <taxon>Gastropoda</taxon>
        <taxon>Patellogastropoda</taxon>
        <taxon>Patelloidea</taxon>
        <taxon>Patellidae</taxon>
        <taxon>Patella</taxon>
    </lineage>
</organism>
<evidence type="ECO:0000313" key="2">
    <source>
        <dbReference type="EMBL" id="KAK6177237.1"/>
    </source>
</evidence>
<dbReference type="Proteomes" id="UP001347796">
    <property type="component" value="Unassembled WGS sequence"/>
</dbReference>
<reference evidence="2 3" key="1">
    <citation type="submission" date="2024-01" db="EMBL/GenBank/DDBJ databases">
        <title>The genome of the rayed Mediterranean limpet Patella caerulea (Linnaeus, 1758).</title>
        <authorList>
            <person name="Anh-Thu Weber A."/>
            <person name="Halstead-Nussloch G."/>
        </authorList>
    </citation>
    <scope>NUCLEOTIDE SEQUENCE [LARGE SCALE GENOMIC DNA]</scope>
    <source>
        <strain evidence="2">AATW-2023a</strain>
        <tissue evidence="2">Whole specimen</tissue>
    </source>
</reference>
<evidence type="ECO:0000313" key="3">
    <source>
        <dbReference type="Proteomes" id="UP001347796"/>
    </source>
</evidence>
<sequence>MPTVLTKGSANDRSRYNTNEPLSGGYVDRYKPDRYAVGRYQDKLLTAGIGYQKNHYRYPVHSNTIPNTNDYYYPDRYNRPQIQYGRHDNQNVRYGNRNQNVYLDRTRDRNQYADRNRYTNQNVDRNRQRIQYGRQPGLRPVITPAPTRAPTRAPIRRPTPAVTKAPVNDYYRRYQLQYGRDRNVKPLPTPKPTPLSDNGNPLYGSELEGPEEHKDMDRVTAAPHRNQLNGTNFPKLPLGSYDPIACPLKKFF</sequence>
<feature type="region of interest" description="Disordered" evidence="1">
    <location>
        <begin position="1"/>
        <end position="23"/>
    </location>
</feature>
<dbReference type="AlphaFoldDB" id="A0AAN8PEN5"/>
<feature type="compositionally biased region" description="Low complexity" evidence="1">
    <location>
        <begin position="139"/>
        <end position="161"/>
    </location>
</feature>
<gene>
    <name evidence="2" type="ORF">SNE40_015374</name>
</gene>
<feature type="region of interest" description="Disordered" evidence="1">
    <location>
        <begin position="137"/>
        <end position="161"/>
    </location>
</feature>